<name>A0A2M8LA43_9BACT</name>
<evidence type="ECO:0000256" key="1">
    <source>
        <dbReference type="ARBA" id="ARBA00008724"/>
    </source>
</evidence>
<dbReference type="Pfam" id="PF20772">
    <property type="entry name" value="TACO1_YebC_N"/>
    <property type="match status" value="1"/>
</dbReference>
<dbReference type="InterPro" id="IPR002876">
    <property type="entry name" value="Transcrip_reg_TACO1-like"/>
</dbReference>
<protein>
    <submittedName>
        <fullName evidence="6">YebC/PmpR family DNA-binding transcriptional regulator</fullName>
    </submittedName>
</protein>
<evidence type="ECO:0000313" key="6">
    <source>
        <dbReference type="EMBL" id="PJE73496.1"/>
    </source>
</evidence>
<evidence type="ECO:0000259" key="5">
    <source>
        <dbReference type="Pfam" id="PF20772"/>
    </source>
</evidence>
<gene>
    <name evidence="6" type="ORF">COV02_02420</name>
</gene>
<proteinExistence type="inferred from homology"/>
<dbReference type="PANTHER" id="PTHR12532:SF0">
    <property type="entry name" value="TRANSLATIONAL ACTIVATOR OF CYTOCHROME C OXIDASE 1"/>
    <property type="match status" value="1"/>
</dbReference>
<dbReference type="AlphaFoldDB" id="A0A2M8LA43"/>
<organism evidence="6 7">
    <name type="scientific">Candidatus Terrybacteria bacterium CG10_big_fil_rev_8_21_14_0_10_41_10</name>
    <dbReference type="NCBI Taxonomy" id="1975026"/>
    <lineage>
        <taxon>Bacteria</taxon>
        <taxon>Candidatus Terryibacteriota</taxon>
    </lineage>
</organism>
<keyword evidence="2" id="KW-0805">Transcription regulation</keyword>
<accession>A0A2M8LA43</accession>
<keyword evidence="3" id="KW-0804">Transcription</keyword>
<sequence length="177" mass="19376">MAGHSKWAQIKRQKGVNDVKKSKVFSKYSKLISLAARKGADLSMNPDLRTVMDKAKAENMPMDNIQRAIDKGSGKLGGAVLESVRYEAYGPGGTAIIIDAITDNTNRTVSEIKHLLSQKGGKFAQQGSVLWAFNFTDGKPKPVTEVEISEKDKELLAALIDALEEHDDTQEVFNNAK</sequence>
<dbReference type="InterPro" id="IPR026564">
    <property type="entry name" value="Transcrip_reg_TACO1-like_dom3"/>
</dbReference>
<comment type="caution">
    <text evidence="6">The sequence shown here is derived from an EMBL/GenBank/DDBJ whole genome shotgun (WGS) entry which is preliminary data.</text>
</comment>
<dbReference type="Proteomes" id="UP000230959">
    <property type="component" value="Unassembled WGS sequence"/>
</dbReference>
<dbReference type="InterPro" id="IPR049083">
    <property type="entry name" value="TACO1_YebC_N"/>
</dbReference>
<dbReference type="Pfam" id="PF01709">
    <property type="entry name" value="Transcrip_reg"/>
    <property type="match status" value="1"/>
</dbReference>
<evidence type="ECO:0000313" key="7">
    <source>
        <dbReference type="Proteomes" id="UP000230959"/>
    </source>
</evidence>
<dbReference type="GO" id="GO:0003677">
    <property type="term" value="F:DNA binding"/>
    <property type="evidence" value="ECO:0007669"/>
    <property type="project" value="UniProtKB-KW"/>
</dbReference>
<dbReference type="SUPFAM" id="SSF75625">
    <property type="entry name" value="YebC-like"/>
    <property type="match status" value="1"/>
</dbReference>
<dbReference type="InterPro" id="IPR017856">
    <property type="entry name" value="Integrase-like_N"/>
</dbReference>
<dbReference type="GO" id="GO:0005829">
    <property type="term" value="C:cytosol"/>
    <property type="evidence" value="ECO:0007669"/>
    <property type="project" value="TreeGrafter"/>
</dbReference>
<dbReference type="FunFam" id="1.10.10.200:FF:000002">
    <property type="entry name" value="Probable transcriptional regulatory protein CLM62_37755"/>
    <property type="match status" value="1"/>
</dbReference>
<dbReference type="PANTHER" id="PTHR12532">
    <property type="entry name" value="TRANSLATIONAL ACTIVATOR OF CYTOCHROME C OXIDASE 1"/>
    <property type="match status" value="1"/>
</dbReference>
<evidence type="ECO:0000259" key="4">
    <source>
        <dbReference type="Pfam" id="PF01709"/>
    </source>
</evidence>
<dbReference type="Gene3D" id="1.10.10.200">
    <property type="match status" value="1"/>
</dbReference>
<evidence type="ECO:0000256" key="3">
    <source>
        <dbReference type="ARBA" id="ARBA00023163"/>
    </source>
</evidence>
<keyword evidence="6" id="KW-0238">DNA-binding</keyword>
<dbReference type="InterPro" id="IPR029072">
    <property type="entry name" value="YebC-like"/>
</dbReference>
<dbReference type="EMBL" id="PFER01000035">
    <property type="protein sequence ID" value="PJE73496.1"/>
    <property type="molecule type" value="Genomic_DNA"/>
</dbReference>
<dbReference type="InterPro" id="IPR048300">
    <property type="entry name" value="TACO1_YebC-like_2nd/3rd_dom"/>
</dbReference>
<feature type="domain" description="TACO1/YebC-like N-terminal" evidence="5">
    <location>
        <begin position="5"/>
        <end position="75"/>
    </location>
</feature>
<dbReference type="Gene3D" id="3.30.70.980">
    <property type="match status" value="1"/>
</dbReference>
<reference evidence="7" key="1">
    <citation type="submission" date="2017-09" db="EMBL/GenBank/DDBJ databases">
        <title>Depth-based differentiation of microbial function through sediment-hosted aquifers and enrichment of novel symbionts in the deep terrestrial subsurface.</title>
        <authorList>
            <person name="Probst A.J."/>
            <person name="Ladd B."/>
            <person name="Jarett J.K."/>
            <person name="Geller-Mcgrath D.E."/>
            <person name="Sieber C.M.K."/>
            <person name="Emerson J.B."/>
            <person name="Anantharaman K."/>
            <person name="Thomas B.C."/>
            <person name="Malmstrom R."/>
            <person name="Stieglmeier M."/>
            <person name="Klingl A."/>
            <person name="Woyke T."/>
            <person name="Ryan C.M."/>
            <person name="Banfield J.F."/>
        </authorList>
    </citation>
    <scope>NUCLEOTIDE SEQUENCE [LARGE SCALE GENOMIC DNA]</scope>
</reference>
<evidence type="ECO:0000256" key="2">
    <source>
        <dbReference type="ARBA" id="ARBA00023015"/>
    </source>
</evidence>
<comment type="similarity">
    <text evidence="1">Belongs to the TACO1 family.</text>
</comment>
<feature type="domain" description="TACO1/YebC-like second and third" evidence="4">
    <location>
        <begin position="81"/>
        <end position="134"/>
    </location>
</feature>